<feature type="region of interest" description="Disordered" evidence="9">
    <location>
        <begin position="142"/>
        <end position="168"/>
    </location>
</feature>
<dbReference type="GO" id="GO:0098552">
    <property type="term" value="C:side of membrane"/>
    <property type="evidence" value="ECO:0007669"/>
    <property type="project" value="UniProtKB-KW"/>
</dbReference>
<evidence type="ECO:0000256" key="5">
    <source>
        <dbReference type="ARBA" id="ARBA00022729"/>
    </source>
</evidence>
<dbReference type="OrthoDB" id="1914452at2759"/>
<evidence type="ECO:0000256" key="10">
    <source>
        <dbReference type="SAM" id="SignalP"/>
    </source>
</evidence>
<dbReference type="AlphaFoldDB" id="A0A2I4HIQ8"/>
<keyword evidence="3" id="KW-1003">Cell membrane</keyword>
<evidence type="ECO:0000256" key="2">
    <source>
        <dbReference type="ARBA" id="ARBA00009748"/>
    </source>
</evidence>
<organism evidence="11 12">
    <name type="scientific">Juglans regia</name>
    <name type="common">English walnut</name>
    <dbReference type="NCBI Taxonomy" id="51240"/>
    <lineage>
        <taxon>Eukaryota</taxon>
        <taxon>Viridiplantae</taxon>
        <taxon>Streptophyta</taxon>
        <taxon>Embryophyta</taxon>
        <taxon>Tracheophyta</taxon>
        <taxon>Spermatophyta</taxon>
        <taxon>Magnoliopsida</taxon>
        <taxon>eudicotyledons</taxon>
        <taxon>Gunneridae</taxon>
        <taxon>Pentapetalae</taxon>
        <taxon>rosids</taxon>
        <taxon>fabids</taxon>
        <taxon>Fagales</taxon>
        <taxon>Juglandaceae</taxon>
        <taxon>Juglans</taxon>
    </lineage>
</organism>
<dbReference type="Gramene" id="Jr11_12350_p1">
    <property type="protein sequence ID" value="cds.Jr11_12350_p1"/>
    <property type="gene ID" value="Jr11_12350"/>
</dbReference>
<keyword evidence="8" id="KW-0449">Lipoprotein</keyword>
<dbReference type="SMART" id="SM00499">
    <property type="entry name" value="AAI"/>
    <property type="match status" value="1"/>
</dbReference>
<accession>A0A2I4HIQ8</accession>
<dbReference type="KEGG" id="jre:109018244"/>
<dbReference type="InterPro" id="IPR043325">
    <property type="entry name" value="LTSS"/>
</dbReference>
<feature type="compositionally biased region" description="Low complexity" evidence="9">
    <location>
        <begin position="147"/>
        <end position="168"/>
    </location>
</feature>
<feature type="signal peptide" evidence="10">
    <location>
        <begin position="1"/>
        <end position="26"/>
    </location>
</feature>
<evidence type="ECO:0000256" key="3">
    <source>
        <dbReference type="ARBA" id="ARBA00022475"/>
    </source>
</evidence>
<protein>
    <submittedName>
        <fullName evidence="12">Skin secretory protein xP2</fullName>
    </submittedName>
</protein>
<feature type="chain" id="PRO_5043949405" evidence="10">
    <location>
        <begin position="27"/>
        <end position="222"/>
    </location>
</feature>
<sequence length="222" mass="22150">MAAVKFSQLAAISATLLVFSSILVNGQISTPCTTSMISSFSPCFSFITGSTSNGSSPTSDCCGSLRSLMGTGMDCACLLITANVPVPLPINRTLALSLPQACNMGGVPLKCKATGSPLPAPGPVSFGPTPAPIGASAFSPRASKDVAQAPAPQSETTTPSTPESLPPVVDAEAPVVDAEAPTTTSGIRPVLVPSASASPSYASSASDLLPLLLLLLLGVTAF</sequence>
<keyword evidence="7" id="KW-0325">Glycoprotein</keyword>
<dbReference type="PANTHER" id="PTHR33044">
    <property type="entry name" value="BIFUNCTIONAL INHIBITOR/LIPID-TRANSFER PROTEIN/SEED STORAGE 2S ALBUMIN SUPERFAMILY PROTEIN-RELATED"/>
    <property type="match status" value="1"/>
</dbReference>
<dbReference type="Gene3D" id="1.10.110.10">
    <property type="entry name" value="Plant lipid-transfer and hydrophobic proteins"/>
    <property type="match status" value="1"/>
</dbReference>
<dbReference type="GeneID" id="109018244"/>
<evidence type="ECO:0000256" key="7">
    <source>
        <dbReference type="ARBA" id="ARBA00023180"/>
    </source>
</evidence>
<evidence type="ECO:0000256" key="4">
    <source>
        <dbReference type="ARBA" id="ARBA00022622"/>
    </source>
</evidence>
<dbReference type="GO" id="GO:0005886">
    <property type="term" value="C:plasma membrane"/>
    <property type="evidence" value="ECO:0007669"/>
    <property type="project" value="UniProtKB-SubCell"/>
</dbReference>
<dbReference type="CDD" id="cd00010">
    <property type="entry name" value="AAI_LTSS"/>
    <property type="match status" value="1"/>
</dbReference>
<dbReference type="InterPro" id="IPR016140">
    <property type="entry name" value="Bifunc_inhib/LTP/seed_store"/>
</dbReference>
<keyword evidence="4" id="KW-0472">Membrane</keyword>
<dbReference type="Proteomes" id="UP000235220">
    <property type="component" value="Chromosome 11"/>
</dbReference>
<dbReference type="STRING" id="51240.A0A2I4HIQ8"/>
<reference evidence="12" key="1">
    <citation type="submission" date="2025-08" db="UniProtKB">
        <authorList>
            <consortium name="RefSeq"/>
        </authorList>
    </citation>
    <scope>IDENTIFICATION</scope>
    <source>
        <tissue evidence="12">Leaves</tissue>
    </source>
</reference>
<dbReference type="FunCoup" id="A0A2I4HIQ8">
    <property type="interactions" value="103"/>
</dbReference>
<evidence type="ECO:0000256" key="8">
    <source>
        <dbReference type="ARBA" id="ARBA00023288"/>
    </source>
</evidence>
<dbReference type="InterPro" id="IPR036312">
    <property type="entry name" value="Bifun_inhib/LTP/seed_sf"/>
</dbReference>
<proteinExistence type="inferred from homology"/>
<dbReference type="SUPFAM" id="SSF47699">
    <property type="entry name" value="Bifunctional inhibitor/lipid-transfer protein/seed storage 2S albumin"/>
    <property type="match status" value="1"/>
</dbReference>
<comment type="similarity">
    <text evidence="2">Belongs to the plant LTP family.</text>
</comment>
<name>A0A2I4HIQ8_JUGRE</name>
<evidence type="ECO:0000256" key="9">
    <source>
        <dbReference type="SAM" id="MobiDB-lite"/>
    </source>
</evidence>
<keyword evidence="4" id="KW-0336">GPI-anchor</keyword>
<keyword evidence="11" id="KW-1185">Reference proteome</keyword>
<evidence type="ECO:0000313" key="12">
    <source>
        <dbReference type="RefSeq" id="XP_018855957.1"/>
    </source>
</evidence>
<evidence type="ECO:0000256" key="6">
    <source>
        <dbReference type="ARBA" id="ARBA00023157"/>
    </source>
</evidence>
<evidence type="ECO:0000313" key="11">
    <source>
        <dbReference type="Proteomes" id="UP000235220"/>
    </source>
</evidence>
<dbReference type="RefSeq" id="XP_018855957.1">
    <property type="nucleotide sequence ID" value="XM_019000412.2"/>
</dbReference>
<gene>
    <name evidence="12" type="primary">LOC109018244</name>
</gene>
<keyword evidence="6" id="KW-1015">Disulfide bond</keyword>
<keyword evidence="5 10" id="KW-0732">Signal</keyword>
<evidence type="ECO:0000256" key="1">
    <source>
        <dbReference type="ARBA" id="ARBA00004609"/>
    </source>
</evidence>
<dbReference type="Pfam" id="PF14368">
    <property type="entry name" value="LTP_2"/>
    <property type="match status" value="1"/>
</dbReference>
<comment type="subcellular location">
    <subcellularLocation>
        <location evidence="1">Cell membrane</location>
        <topology evidence="1">Lipid-anchor</topology>
        <topology evidence="1">GPI-anchor</topology>
    </subcellularLocation>
</comment>